<gene>
    <name evidence="3" type="ORF">ACFQ63_30645</name>
</gene>
<dbReference type="EMBL" id="JBHTRV010000029">
    <property type="protein sequence ID" value="MFE5984038.1"/>
    <property type="molecule type" value="Genomic_DNA"/>
</dbReference>
<dbReference type="Pfam" id="PF19816">
    <property type="entry name" value="DUF6299"/>
    <property type="match status" value="1"/>
</dbReference>
<organism evidence="3 4">
    <name type="scientific">Streptomyces wedmorensis</name>
    <dbReference type="NCBI Taxonomy" id="43759"/>
    <lineage>
        <taxon>Bacteria</taxon>
        <taxon>Bacillati</taxon>
        <taxon>Actinomycetota</taxon>
        <taxon>Actinomycetes</taxon>
        <taxon>Kitasatosporales</taxon>
        <taxon>Streptomycetaceae</taxon>
        <taxon>Streptomyces</taxon>
    </lineage>
</organism>
<proteinExistence type="predicted"/>
<feature type="signal peptide" evidence="1">
    <location>
        <begin position="1"/>
        <end position="23"/>
    </location>
</feature>
<name>A0ABW6J284_STRWE</name>
<feature type="chain" id="PRO_5047109709" evidence="1">
    <location>
        <begin position="24"/>
        <end position="136"/>
    </location>
</feature>
<protein>
    <submittedName>
        <fullName evidence="3">DUF6299 family protein</fullName>
    </submittedName>
</protein>
<accession>A0ABW6J284</accession>
<evidence type="ECO:0000313" key="3">
    <source>
        <dbReference type="EMBL" id="MFE5984038.1"/>
    </source>
</evidence>
<reference evidence="3 4" key="1">
    <citation type="submission" date="2024-09" db="EMBL/GenBank/DDBJ databases">
        <title>The Natural Products Discovery Center: Release of the First 8490 Sequenced Strains for Exploring Actinobacteria Biosynthetic Diversity.</title>
        <authorList>
            <person name="Kalkreuter E."/>
            <person name="Kautsar S.A."/>
            <person name="Yang D."/>
            <person name="Bader C.D."/>
            <person name="Teijaro C.N."/>
            <person name="Fluegel L."/>
            <person name="Davis C.M."/>
            <person name="Simpson J.R."/>
            <person name="Lauterbach L."/>
            <person name="Steele A.D."/>
            <person name="Gui C."/>
            <person name="Meng S."/>
            <person name="Li G."/>
            <person name="Viehrig K."/>
            <person name="Ye F."/>
            <person name="Su P."/>
            <person name="Kiefer A.F."/>
            <person name="Nichols A."/>
            <person name="Cepeda A.J."/>
            <person name="Yan W."/>
            <person name="Fan B."/>
            <person name="Jiang Y."/>
            <person name="Adhikari A."/>
            <person name="Zheng C.-J."/>
            <person name="Schuster L."/>
            <person name="Cowan T.M."/>
            <person name="Smanski M.J."/>
            <person name="Chevrette M.G."/>
            <person name="De Carvalho L.P.S."/>
            <person name="Shen B."/>
        </authorList>
    </citation>
    <scope>NUCLEOTIDE SEQUENCE [LARGE SCALE GENOMIC DNA]</scope>
    <source>
        <strain evidence="3 4">NPDC056472</strain>
    </source>
</reference>
<evidence type="ECO:0000313" key="4">
    <source>
        <dbReference type="Proteomes" id="UP001600424"/>
    </source>
</evidence>
<feature type="domain" description="DUF6299" evidence="2">
    <location>
        <begin position="26"/>
        <end position="135"/>
    </location>
</feature>
<dbReference type="InterPro" id="IPR046266">
    <property type="entry name" value="DUF6299"/>
</dbReference>
<keyword evidence="1" id="KW-0732">Signal</keyword>
<evidence type="ECO:0000259" key="2">
    <source>
        <dbReference type="Pfam" id="PF19816"/>
    </source>
</evidence>
<dbReference type="Proteomes" id="UP001600424">
    <property type="component" value="Unassembled WGS sequence"/>
</dbReference>
<sequence>MRVRIALVAGALLAAAVAPLAHAEEADSLSIDGHGTVASDGTVSLSGTYRCVDDSAGPVFVSATLVQGDHSAGIGGTQAVCDGRDHTWVNTSVVKEPAYQAGAAQVRAHLMQLTTGEMGLPTPAFLASENSGVELS</sequence>
<keyword evidence="4" id="KW-1185">Reference proteome</keyword>
<dbReference type="RefSeq" id="WP_386251691.1">
    <property type="nucleotide sequence ID" value="NZ_JBHTRV010000029.1"/>
</dbReference>
<evidence type="ECO:0000256" key="1">
    <source>
        <dbReference type="SAM" id="SignalP"/>
    </source>
</evidence>
<comment type="caution">
    <text evidence="3">The sequence shown here is derived from an EMBL/GenBank/DDBJ whole genome shotgun (WGS) entry which is preliminary data.</text>
</comment>